<comment type="caution">
    <text evidence="11">The sequence shown here is derived from an EMBL/GenBank/DDBJ whole genome shotgun (WGS) entry which is preliminary data.</text>
</comment>
<evidence type="ECO:0000313" key="11">
    <source>
        <dbReference type="EMBL" id="RDE18122.1"/>
    </source>
</evidence>
<organism evidence="11 12">
    <name type="scientific">Motiliproteus coralliicola</name>
    <dbReference type="NCBI Taxonomy" id="2283196"/>
    <lineage>
        <taxon>Bacteria</taxon>
        <taxon>Pseudomonadati</taxon>
        <taxon>Pseudomonadota</taxon>
        <taxon>Gammaproteobacteria</taxon>
        <taxon>Oceanospirillales</taxon>
        <taxon>Oceanospirillaceae</taxon>
        <taxon>Motiliproteus</taxon>
    </lineage>
</organism>
<evidence type="ECO:0000256" key="8">
    <source>
        <dbReference type="ARBA" id="ARBA00023136"/>
    </source>
</evidence>
<dbReference type="GO" id="GO:0005886">
    <property type="term" value="C:plasma membrane"/>
    <property type="evidence" value="ECO:0007669"/>
    <property type="project" value="UniProtKB-SubCell"/>
</dbReference>
<protein>
    <submittedName>
        <fullName evidence="11">High-affinity branched-chain amino acid ABC transporter permease LivH</fullName>
    </submittedName>
</protein>
<evidence type="ECO:0000313" key="12">
    <source>
        <dbReference type="Proteomes" id="UP000253769"/>
    </source>
</evidence>
<dbReference type="InterPro" id="IPR052157">
    <property type="entry name" value="BCAA_transport_permease"/>
</dbReference>
<dbReference type="EMBL" id="QQOH01000006">
    <property type="protein sequence ID" value="RDE18122.1"/>
    <property type="molecule type" value="Genomic_DNA"/>
</dbReference>
<name>A0A369W883_9GAMM</name>
<proteinExistence type="inferred from homology"/>
<feature type="transmembrane region" description="Helical" evidence="10">
    <location>
        <begin position="103"/>
        <end position="122"/>
    </location>
</feature>
<comment type="similarity">
    <text evidence="9">Belongs to the binding-protein-dependent transport system permease family. LivHM subfamily.</text>
</comment>
<evidence type="ECO:0000256" key="2">
    <source>
        <dbReference type="ARBA" id="ARBA00022448"/>
    </source>
</evidence>
<reference evidence="11 12" key="1">
    <citation type="submission" date="2018-07" db="EMBL/GenBank/DDBJ databases">
        <title>Motiliproteus coralliicola sp. nov., a bacterium isolated from Coral.</title>
        <authorList>
            <person name="Wang G."/>
        </authorList>
    </citation>
    <scope>NUCLEOTIDE SEQUENCE [LARGE SCALE GENOMIC DNA]</scope>
    <source>
        <strain evidence="11 12">C34</strain>
    </source>
</reference>
<dbReference type="GO" id="GO:1903806">
    <property type="term" value="P:L-isoleucine import across plasma membrane"/>
    <property type="evidence" value="ECO:0007669"/>
    <property type="project" value="TreeGrafter"/>
</dbReference>
<feature type="transmembrane region" description="Helical" evidence="10">
    <location>
        <begin position="204"/>
        <end position="227"/>
    </location>
</feature>
<evidence type="ECO:0000256" key="4">
    <source>
        <dbReference type="ARBA" id="ARBA00022519"/>
    </source>
</evidence>
<dbReference type="PANTHER" id="PTHR11795:SF371">
    <property type="entry name" value="HIGH-AFFINITY BRANCHED-CHAIN AMINO ACID TRANSPORT SYSTEM PERMEASE PROTEIN LIVH"/>
    <property type="match status" value="1"/>
</dbReference>
<dbReference type="AlphaFoldDB" id="A0A369W883"/>
<dbReference type="PANTHER" id="PTHR11795">
    <property type="entry name" value="BRANCHED-CHAIN AMINO ACID TRANSPORT SYSTEM PERMEASE PROTEIN LIVH"/>
    <property type="match status" value="1"/>
</dbReference>
<keyword evidence="6" id="KW-0029">Amino-acid transport</keyword>
<feature type="transmembrane region" description="Helical" evidence="10">
    <location>
        <begin position="20"/>
        <end position="39"/>
    </location>
</feature>
<dbReference type="GO" id="GO:0015188">
    <property type="term" value="F:L-isoleucine transmembrane transporter activity"/>
    <property type="evidence" value="ECO:0007669"/>
    <property type="project" value="TreeGrafter"/>
</dbReference>
<comment type="subcellular location">
    <subcellularLocation>
        <location evidence="1">Cell inner membrane</location>
        <topology evidence="1">Multi-pass membrane protein</topology>
    </subcellularLocation>
</comment>
<evidence type="ECO:0000256" key="7">
    <source>
        <dbReference type="ARBA" id="ARBA00022989"/>
    </source>
</evidence>
<keyword evidence="7 10" id="KW-1133">Transmembrane helix</keyword>
<keyword evidence="4" id="KW-0997">Cell inner membrane</keyword>
<feature type="transmembrane region" description="Helical" evidence="10">
    <location>
        <begin position="46"/>
        <end position="66"/>
    </location>
</feature>
<dbReference type="GO" id="GO:0042941">
    <property type="term" value="P:D-alanine transmembrane transport"/>
    <property type="evidence" value="ECO:0007669"/>
    <property type="project" value="TreeGrafter"/>
</dbReference>
<gene>
    <name evidence="11" type="ORF">DV711_18600</name>
</gene>
<dbReference type="RefSeq" id="WP_114697243.1">
    <property type="nucleotide sequence ID" value="NZ_QQOH01000006.1"/>
</dbReference>
<feature type="transmembrane region" description="Helical" evidence="10">
    <location>
        <begin position="155"/>
        <end position="175"/>
    </location>
</feature>
<keyword evidence="3" id="KW-1003">Cell membrane</keyword>
<keyword evidence="8 10" id="KW-0472">Membrane</keyword>
<dbReference type="GO" id="GO:0015192">
    <property type="term" value="F:L-phenylalanine transmembrane transporter activity"/>
    <property type="evidence" value="ECO:0007669"/>
    <property type="project" value="TreeGrafter"/>
</dbReference>
<evidence type="ECO:0000256" key="3">
    <source>
        <dbReference type="ARBA" id="ARBA00022475"/>
    </source>
</evidence>
<dbReference type="GO" id="GO:0015190">
    <property type="term" value="F:L-leucine transmembrane transporter activity"/>
    <property type="evidence" value="ECO:0007669"/>
    <property type="project" value="TreeGrafter"/>
</dbReference>
<dbReference type="InterPro" id="IPR001851">
    <property type="entry name" value="ABC_transp_permease"/>
</dbReference>
<evidence type="ECO:0000256" key="5">
    <source>
        <dbReference type="ARBA" id="ARBA00022692"/>
    </source>
</evidence>
<evidence type="ECO:0000256" key="1">
    <source>
        <dbReference type="ARBA" id="ARBA00004429"/>
    </source>
</evidence>
<dbReference type="NCBIfam" id="NF008011">
    <property type="entry name" value="PRK10740.1"/>
    <property type="match status" value="1"/>
</dbReference>
<evidence type="ECO:0000256" key="10">
    <source>
        <dbReference type="SAM" id="Phobius"/>
    </source>
</evidence>
<dbReference type="GO" id="GO:0005304">
    <property type="term" value="F:L-valine transmembrane transporter activity"/>
    <property type="evidence" value="ECO:0007669"/>
    <property type="project" value="TreeGrafter"/>
</dbReference>
<keyword evidence="2" id="KW-0813">Transport</keyword>
<dbReference type="CDD" id="cd06582">
    <property type="entry name" value="TM_PBP1_LivH_like"/>
    <property type="match status" value="1"/>
</dbReference>
<evidence type="ECO:0000256" key="6">
    <source>
        <dbReference type="ARBA" id="ARBA00022970"/>
    </source>
</evidence>
<keyword evidence="12" id="KW-1185">Reference proteome</keyword>
<sequence>MQEQLLYFVQQLLNGLTIGSTYALIAIGYTMVYGIIGMINFAHGEVYMIGTYVAFIVIAGLTYLGLESLPLVFLAALLVSMMVAATYGFTIERVAYRPLRGGPRLLALISAIGMSIFLQNFVRLAQGSRDIAMPSLVTGGWTFGSPDTFEASLSYMQVIIFIVTLVTMGALTLFITKSKWGRACRSCSQDLGMTNLLGINTNNIIALTFVVGAALAAVAGLLLGMYYGVVNPYIGFIAGLKAFTAAVLGGIGSIPGAMLGGILLGTTEAMTSAYFSSEYKDVVAFGLLILVLLFRPSGLLGKPEVEKI</sequence>
<dbReference type="OrthoDB" id="9807115at2"/>
<dbReference type="Proteomes" id="UP000253769">
    <property type="component" value="Unassembled WGS sequence"/>
</dbReference>
<feature type="transmembrane region" description="Helical" evidence="10">
    <location>
        <begin position="72"/>
        <end position="91"/>
    </location>
</feature>
<accession>A0A369W883</accession>
<keyword evidence="5 10" id="KW-0812">Transmembrane</keyword>
<evidence type="ECO:0000256" key="9">
    <source>
        <dbReference type="ARBA" id="ARBA00037998"/>
    </source>
</evidence>
<dbReference type="GO" id="GO:0015808">
    <property type="term" value="P:L-alanine transport"/>
    <property type="evidence" value="ECO:0007669"/>
    <property type="project" value="TreeGrafter"/>
</dbReference>
<dbReference type="Pfam" id="PF02653">
    <property type="entry name" value="BPD_transp_2"/>
    <property type="match status" value="1"/>
</dbReference>